<dbReference type="KEGG" id="wcb:AO080_10230"/>
<dbReference type="FunFam" id="1.10.10.10:FF:000001">
    <property type="entry name" value="LysR family transcriptional regulator"/>
    <property type="match status" value="1"/>
</dbReference>
<dbReference type="GeneID" id="66962776"/>
<dbReference type="PANTHER" id="PTHR30346:SF0">
    <property type="entry name" value="HCA OPERON TRANSCRIPTIONAL ACTIVATOR HCAR"/>
    <property type="match status" value="1"/>
</dbReference>
<dbReference type="STRING" id="137591.AO080_10230"/>
<protein>
    <submittedName>
        <fullName evidence="8">GltC protein</fullName>
    </submittedName>
    <submittedName>
        <fullName evidence="7">GltC_2 protein</fullName>
    </submittedName>
    <submittedName>
        <fullName evidence="9">LysR family transcriptional regulator</fullName>
    </submittedName>
</protein>
<evidence type="ECO:0000256" key="2">
    <source>
        <dbReference type="ARBA" id="ARBA00023015"/>
    </source>
</evidence>
<evidence type="ECO:0000313" key="15">
    <source>
        <dbReference type="Proteomes" id="UP000320012"/>
    </source>
</evidence>
<dbReference type="InterPro" id="IPR005119">
    <property type="entry name" value="LysR_subst-bd"/>
</dbReference>
<keyword evidence="3" id="KW-0238">DNA-binding</keyword>
<evidence type="ECO:0000313" key="10">
    <source>
        <dbReference type="EMBL" id="TVV27025.1"/>
    </source>
</evidence>
<evidence type="ECO:0000259" key="5">
    <source>
        <dbReference type="PROSITE" id="PS50931"/>
    </source>
</evidence>
<evidence type="ECO:0000256" key="3">
    <source>
        <dbReference type="ARBA" id="ARBA00023125"/>
    </source>
</evidence>
<evidence type="ECO:0000313" key="13">
    <source>
        <dbReference type="Proteomes" id="UP000193588"/>
    </source>
</evidence>
<dbReference type="Gene3D" id="1.10.10.10">
    <property type="entry name" value="Winged helix-like DNA-binding domain superfamily/Winged helix DNA-binding domain"/>
    <property type="match status" value="1"/>
</dbReference>
<dbReference type="CDD" id="cd05466">
    <property type="entry name" value="PBP2_LTTR_substrate"/>
    <property type="match status" value="1"/>
</dbReference>
<keyword evidence="2" id="KW-0805">Transcription regulation</keyword>
<dbReference type="Proteomes" id="UP000320012">
    <property type="component" value="Unassembled WGS sequence"/>
</dbReference>
<dbReference type="AlphaFoldDB" id="A0A0D1KB74"/>
<keyword evidence="11" id="KW-1185">Reference proteome</keyword>
<accession>A0A0D1KB74</accession>
<dbReference type="Pfam" id="PF03466">
    <property type="entry name" value="LysR_substrate"/>
    <property type="match status" value="1"/>
</dbReference>
<dbReference type="EMBL" id="JWHT01000042">
    <property type="protein sequence ID" value="KIU22214.1"/>
    <property type="molecule type" value="Genomic_DNA"/>
</dbReference>
<reference evidence="9 13" key="2">
    <citation type="submission" date="2017-04" db="EMBL/GenBank/DDBJ databases">
        <title>The genome sequence of Weissella cibaria isolated from wild Drosophila.</title>
        <authorList>
            <person name="Ricks N.J."/>
            <person name="Carroll C."/>
            <person name="Walters A."/>
            <person name="Newell P.D."/>
            <person name="Chaston J.M."/>
        </authorList>
    </citation>
    <scope>NUCLEOTIDE SEQUENCE [LARGE SCALE GENOMIC DNA]</scope>
    <source>
        <strain evidence="9 13">DmW_103</strain>
    </source>
</reference>
<dbReference type="eggNOG" id="COG0583">
    <property type="taxonomic scope" value="Bacteria"/>
</dbReference>
<evidence type="ECO:0000313" key="6">
    <source>
        <dbReference type="EMBL" id="AWF95088.1"/>
    </source>
</evidence>
<organism evidence="8 12">
    <name type="scientific">Weissella cibaria</name>
    <dbReference type="NCBI Taxonomy" id="137591"/>
    <lineage>
        <taxon>Bacteria</taxon>
        <taxon>Bacillati</taxon>
        <taxon>Bacillota</taxon>
        <taxon>Bacilli</taxon>
        <taxon>Lactobacillales</taxon>
        <taxon>Lactobacillaceae</taxon>
        <taxon>Weissella</taxon>
    </lineage>
</organism>
<proteinExistence type="inferred from homology"/>
<reference evidence="6 14" key="3">
    <citation type="submission" date="2017-04" db="EMBL/GenBank/DDBJ databases">
        <title>Weissella cibaria strain m2 complete genome.</title>
        <authorList>
            <person name="Pan Q."/>
            <person name="Tan M."/>
            <person name="Yao F."/>
            <person name="Su S."/>
        </authorList>
    </citation>
    <scope>NUCLEOTIDE SEQUENCE [LARGE SCALE GENOMIC DNA]</scope>
    <source>
        <strain evidence="6 14">M2</strain>
    </source>
</reference>
<evidence type="ECO:0000313" key="14">
    <source>
        <dbReference type="Proteomes" id="UP000244870"/>
    </source>
</evidence>
<dbReference type="PRINTS" id="PR00039">
    <property type="entry name" value="HTHLYSR"/>
</dbReference>
<dbReference type="OrthoDB" id="119203at2"/>
<dbReference type="GO" id="GO:0003677">
    <property type="term" value="F:DNA binding"/>
    <property type="evidence" value="ECO:0007669"/>
    <property type="project" value="UniProtKB-KW"/>
</dbReference>
<dbReference type="Proteomes" id="UP000032287">
    <property type="component" value="Unassembled WGS sequence"/>
</dbReference>
<reference evidence="10 15" key="4">
    <citation type="submission" date="2019-07" db="EMBL/GenBank/DDBJ databases">
        <title>Genome sequence of Weissella cibaria GK1.</title>
        <authorList>
            <person name="Choi H.-J."/>
        </authorList>
    </citation>
    <scope>NUCLEOTIDE SEQUENCE [LARGE SCALE GENOMIC DNA]</scope>
    <source>
        <strain evidence="10 15">GK1</strain>
    </source>
</reference>
<dbReference type="SUPFAM" id="SSF46785">
    <property type="entry name" value="Winged helix' DNA-binding domain"/>
    <property type="match status" value="1"/>
</dbReference>
<name>A0A0D1KB74_9LACO</name>
<dbReference type="InterPro" id="IPR036390">
    <property type="entry name" value="WH_DNA-bd_sf"/>
</dbReference>
<dbReference type="GO" id="GO:0003700">
    <property type="term" value="F:DNA-binding transcription factor activity"/>
    <property type="evidence" value="ECO:0007669"/>
    <property type="project" value="InterPro"/>
</dbReference>
<feature type="domain" description="HTH lysR-type" evidence="5">
    <location>
        <begin position="1"/>
        <end position="58"/>
    </location>
</feature>
<dbReference type="EMBL" id="CP020928">
    <property type="protein sequence ID" value="AWF95088.1"/>
    <property type="molecule type" value="Genomic_DNA"/>
</dbReference>
<dbReference type="PROSITE" id="PS50931">
    <property type="entry name" value="HTH_LYSR"/>
    <property type="match status" value="1"/>
</dbReference>
<dbReference type="InterPro" id="IPR036388">
    <property type="entry name" value="WH-like_DNA-bd_sf"/>
</dbReference>
<dbReference type="Gene3D" id="3.40.190.290">
    <property type="match status" value="1"/>
</dbReference>
<evidence type="ECO:0000313" key="7">
    <source>
        <dbReference type="EMBL" id="KIU19414.1"/>
    </source>
</evidence>
<dbReference type="InterPro" id="IPR000847">
    <property type="entry name" value="LysR_HTH_N"/>
</dbReference>
<evidence type="ECO:0000313" key="9">
    <source>
        <dbReference type="EMBL" id="OSP87952.1"/>
    </source>
</evidence>
<dbReference type="Proteomes" id="UP000244870">
    <property type="component" value="Chromosome"/>
</dbReference>
<evidence type="ECO:0000256" key="1">
    <source>
        <dbReference type="ARBA" id="ARBA00009437"/>
    </source>
</evidence>
<evidence type="ECO:0000313" key="8">
    <source>
        <dbReference type="EMBL" id="KIU22214.1"/>
    </source>
</evidence>
<reference evidence="8 12" key="1">
    <citation type="journal article" date="2015" name="Microbiology (Mosc.)">
        <title>Genomics of the Weissella cibaria species with an examination of its metabolic traits.</title>
        <authorList>
            <person name="Lynch K.M."/>
            <person name="Lucid A."/>
            <person name="Arendt E.K."/>
            <person name="Sleator R.D."/>
            <person name="Lucey B."/>
            <person name="Coffey A."/>
        </authorList>
    </citation>
    <scope>NUCLEOTIDE SEQUENCE [LARGE SCALE GENOMIC DNA]</scope>
    <source>
        <strain evidence="8 12">AB3b</strain>
        <strain evidence="7">MG1</strain>
    </source>
</reference>
<dbReference type="PANTHER" id="PTHR30346">
    <property type="entry name" value="TRANSCRIPTIONAL DUAL REGULATOR HCAR-RELATED"/>
    <property type="match status" value="1"/>
</dbReference>
<dbReference type="EMBL" id="VNHC01000002">
    <property type="protein sequence ID" value="TVV27025.1"/>
    <property type="molecule type" value="Genomic_DNA"/>
</dbReference>
<dbReference type="EMBL" id="NDXJ01000022">
    <property type="protein sequence ID" value="OSP87952.1"/>
    <property type="molecule type" value="Genomic_DNA"/>
</dbReference>
<dbReference type="EMBL" id="JWHU01000038">
    <property type="protein sequence ID" value="KIU19414.1"/>
    <property type="molecule type" value="Genomic_DNA"/>
</dbReference>
<evidence type="ECO:0000256" key="4">
    <source>
        <dbReference type="ARBA" id="ARBA00023163"/>
    </source>
</evidence>
<comment type="similarity">
    <text evidence="1">Belongs to the LysR transcriptional regulatory family.</text>
</comment>
<dbReference type="PATRIC" id="fig|137591.24.peg.1775"/>
<dbReference type="Proteomes" id="UP000193588">
    <property type="component" value="Unassembled WGS sequence"/>
</dbReference>
<keyword evidence="4" id="KW-0804">Transcription</keyword>
<dbReference type="RefSeq" id="WP_010369265.1">
    <property type="nucleotide sequence ID" value="NZ_BJEF01000014.1"/>
</dbReference>
<dbReference type="Pfam" id="PF00126">
    <property type="entry name" value="HTH_1"/>
    <property type="match status" value="1"/>
</dbReference>
<sequence>MDIRKFEVFLDLAKTLSYTETAERLFTTQGNISKQILSLEKELDVKLFERSHRMIKLTEAGDIAVIYANKIMSEYEAMRQTLLQHADAADFVLNIHAIPSVSNYRGFEMITAFHKAHPEVELHLSEVHGDHVIMSLGNGQSDIVFGRDFGDFGDDYETVVTEEDSFVCILPADHPLAQNEVVNLTDLQNEDFLLLGRETLIYDHVMSLAKKAGFVPHVAYEGQRIDIIMNMVASGMGVSIMMEKSIDLPPNGTIVKRHIDISDASEMSFIRKANVRHTEAAKLFWEFIQK</sequence>
<dbReference type="Proteomes" id="UP000032289">
    <property type="component" value="Unassembled WGS sequence"/>
</dbReference>
<evidence type="ECO:0000313" key="12">
    <source>
        <dbReference type="Proteomes" id="UP000032289"/>
    </source>
</evidence>
<dbReference type="SUPFAM" id="SSF53850">
    <property type="entry name" value="Periplasmic binding protein-like II"/>
    <property type="match status" value="1"/>
</dbReference>
<evidence type="ECO:0000313" key="11">
    <source>
        <dbReference type="Proteomes" id="UP000032287"/>
    </source>
</evidence>
<gene>
    <name evidence="8" type="primary">gltC</name>
    <name evidence="7" type="synonym">gltC_2</name>
    <name evidence="8" type="ORF">ab3b_01828</name>
    <name evidence="6" type="ORF">B6254_0678</name>
    <name evidence="9" type="ORF">B9D04_11260</name>
    <name evidence="10" type="ORF">FO435_03615</name>
    <name evidence="7" type="ORF">QX99_01977</name>
</gene>
<dbReference type="GO" id="GO:0032993">
    <property type="term" value="C:protein-DNA complex"/>
    <property type="evidence" value="ECO:0007669"/>
    <property type="project" value="TreeGrafter"/>
</dbReference>